<organism evidence="2 3">
    <name type="scientific">Actinocrinis puniceicyclus</name>
    <dbReference type="NCBI Taxonomy" id="977794"/>
    <lineage>
        <taxon>Bacteria</taxon>
        <taxon>Bacillati</taxon>
        <taxon>Actinomycetota</taxon>
        <taxon>Actinomycetes</taxon>
        <taxon>Catenulisporales</taxon>
        <taxon>Actinospicaceae</taxon>
        <taxon>Actinocrinis</taxon>
    </lineage>
</organism>
<evidence type="ECO:0000256" key="1">
    <source>
        <dbReference type="SAM" id="Phobius"/>
    </source>
</evidence>
<evidence type="ECO:0000313" key="3">
    <source>
        <dbReference type="Proteomes" id="UP000677913"/>
    </source>
</evidence>
<name>A0A8J7WK57_9ACTN</name>
<keyword evidence="3" id="KW-1185">Reference proteome</keyword>
<dbReference type="AlphaFoldDB" id="A0A8J7WK57"/>
<dbReference type="RefSeq" id="WP_211467763.1">
    <property type="nucleotide sequence ID" value="NZ_JAGSXH010000034.1"/>
</dbReference>
<feature type="transmembrane region" description="Helical" evidence="1">
    <location>
        <begin position="19"/>
        <end position="41"/>
    </location>
</feature>
<dbReference type="Proteomes" id="UP000677913">
    <property type="component" value="Unassembled WGS sequence"/>
</dbReference>
<accession>A0A8J7WK57</accession>
<dbReference type="EMBL" id="JAGSXH010000034">
    <property type="protein sequence ID" value="MBS2963761.1"/>
    <property type="molecule type" value="Genomic_DNA"/>
</dbReference>
<protein>
    <submittedName>
        <fullName evidence="2">Uncharacterized protein</fullName>
    </submittedName>
</protein>
<keyword evidence="1" id="KW-1133">Transmembrane helix</keyword>
<evidence type="ECO:0000313" key="2">
    <source>
        <dbReference type="EMBL" id="MBS2963761.1"/>
    </source>
</evidence>
<proteinExistence type="predicted"/>
<keyword evidence="1" id="KW-0812">Transmembrane</keyword>
<sequence length="133" mass="14491">MTESGVGQSMPSKRSRRRVAAIIVWLFSGALVLAAASWLLYYRVTFHTFAWWSVPPSVTYCGRDYLEGRTVDALLPGYTYPQVMTVEPAGWPVYAQLPVGTTRVQAAGLPCTMGLVLKRGGGQYILYGLSGGP</sequence>
<comment type="caution">
    <text evidence="2">The sequence shown here is derived from an EMBL/GenBank/DDBJ whole genome shotgun (WGS) entry which is preliminary data.</text>
</comment>
<reference evidence="2" key="1">
    <citation type="submission" date="2021-04" db="EMBL/GenBank/DDBJ databases">
        <title>Genome based classification of Actinospica acidithermotolerans sp. nov., an actinobacterium isolated from an Indonesian hot spring.</title>
        <authorList>
            <person name="Kusuma A.B."/>
            <person name="Putra K.E."/>
            <person name="Nafisah S."/>
            <person name="Loh J."/>
            <person name="Nouioui I."/>
            <person name="Goodfellow M."/>
        </authorList>
    </citation>
    <scope>NUCLEOTIDE SEQUENCE</scope>
    <source>
        <strain evidence="2">DSM 45618</strain>
    </source>
</reference>
<keyword evidence="1" id="KW-0472">Membrane</keyword>
<gene>
    <name evidence="2" type="ORF">KGA66_11925</name>
</gene>